<keyword evidence="3" id="KW-1185">Reference proteome</keyword>
<organism evidence="2 3">
    <name type="scientific">Paenibacillus roseopurpureus</name>
    <dbReference type="NCBI Taxonomy" id="2918901"/>
    <lineage>
        <taxon>Bacteria</taxon>
        <taxon>Bacillati</taxon>
        <taxon>Bacillota</taxon>
        <taxon>Bacilli</taxon>
        <taxon>Bacillales</taxon>
        <taxon>Paenibacillaceae</taxon>
        <taxon>Paenibacillus</taxon>
    </lineage>
</organism>
<evidence type="ECO:0000313" key="3">
    <source>
        <dbReference type="Proteomes" id="UP001304650"/>
    </source>
</evidence>
<dbReference type="Gene3D" id="1.10.530.10">
    <property type="match status" value="1"/>
</dbReference>
<evidence type="ECO:0000259" key="1">
    <source>
        <dbReference type="Pfam" id="PF01832"/>
    </source>
</evidence>
<dbReference type="Pfam" id="PF01832">
    <property type="entry name" value="Glucosaminidase"/>
    <property type="match status" value="1"/>
</dbReference>
<name>A0AA96LS31_9BACL</name>
<dbReference type="AlphaFoldDB" id="A0AA96LS31"/>
<dbReference type="InterPro" id="IPR002901">
    <property type="entry name" value="MGlyc_endo_b_GlcNAc-like_dom"/>
</dbReference>
<feature type="domain" description="Mannosyl-glycoprotein endo-beta-N-acetylglucosamidase-like" evidence="1">
    <location>
        <begin position="8"/>
        <end position="131"/>
    </location>
</feature>
<proteinExistence type="predicted"/>
<dbReference type="PRINTS" id="PR01002">
    <property type="entry name" value="FLGFLGJ"/>
</dbReference>
<dbReference type="Proteomes" id="UP001304650">
    <property type="component" value="Chromosome"/>
</dbReference>
<dbReference type="KEGG" id="proo:MJB10_01625"/>
<accession>A0AA96LS31</accession>
<protein>
    <submittedName>
        <fullName evidence="2">Glucosaminidase domain-containing protein</fullName>
    </submittedName>
</protein>
<dbReference type="GO" id="GO:0004040">
    <property type="term" value="F:amidase activity"/>
    <property type="evidence" value="ECO:0007669"/>
    <property type="project" value="InterPro"/>
</dbReference>
<dbReference type="EMBL" id="CP130319">
    <property type="protein sequence ID" value="WNR44878.1"/>
    <property type="molecule type" value="Genomic_DNA"/>
</dbReference>
<dbReference type="RefSeq" id="WP_314800997.1">
    <property type="nucleotide sequence ID" value="NZ_CP130319.1"/>
</dbReference>
<evidence type="ECO:0000313" key="2">
    <source>
        <dbReference type="EMBL" id="WNR44878.1"/>
    </source>
</evidence>
<reference evidence="2" key="1">
    <citation type="submission" date="2022-02" db="EMBL/GenBank/DDBJ databases">
        <title>Paenibacillus sp. MBLB1832 Whole Genome Shotgun Sequencing.</title>
        <authorList>
            <person name="Hwang C.Y."/>
            <person name="Cho E.-S."/>
            <person name="Seo M.-J."/>
        </authorList>
    </citation>
    <scope>NUCLEOTIDE SEQUENCE</scope>
    <source>
        <strain evidence="2">MBLB1832</strain>
    </source>
</reference>
<sequence>MDLKYWWERAKTASEQVGWFPTVILAQWQHETGDFRSNNFVKNNNIAGQTWQNYMPEAIRGTARPAAEGGYYIRYDDPVTGYVDFIKNNGRYAGVKLKTTEEAQIRAIAAAGWAVDPNYADKLIRRLKDNEQLGFRLATEKEEEDMAKPMQLENDWQWKMLSDALDGLYKKGVLTDHQWAEKAYNHALSPTELAWLNLIVYARQNGINV</sequence>
<gene>
    <name evidence="2" type="ORF">MJB10_01625</name>
</gene>